<name>A0ABX0JD18_9BACL</name>
<reference evidence="1" key="1">
    <citation type="submission" date="2020-03" db="EMBL/GenBank/DDBJ databases">
        <title>Draft sequencing of Paenibacilllus sp. S3N08.</title>
        <authorList>
            <person name="Kim D.-U."/>
        </authorList>
    </citation>
    <scope>NUCLEOTIDE SEQUENCE</scope>
    <source>
        <strain evidence="1">S3N08</strain>
    </source>
</reference>
<dbReference type="RefSeq" id="WP_166153987.1">
    <property type="nucleotide sequence ID" value="NZ_JAAOIW010000013.1"/>
</dbReference>
<evidence type="ECO:0000313" key="1">
    <source>
        <dbReference type="EMBL" id="NHN33681.1"/>
    </source>
</evidence>
<proteinExistence type="predicted"/>
<protein>
    <submittedName>
        <fullName evidence="1">Uncharacterized protein</fullName>
    </submittedName>
</protein>
<sequence>MDKVGDPLDKGSTQEKLMRRVLNNPLKNLDSFVEFAQSPSVLQHLPQDTSYVSFQNLAAVINDFDSNLAIDHETLIVVNGMMVKLERVTWLAPSFVRLGGNLEGKHLELIQNTNSFSLILIANPKTVAEPSRQPIGFYSESTDLIEQTLH</sequence>
<comment type="caution">
    <text evidence="1">The sequence shown here is derived from an EMBL/GenBank/DDBJ whole genome shotgun (WGS) entry which is preliminary data.</text>
</comment>
<organism evidence="1 2">
    <name type="scientific">Paenibacillus agricola</name>
    <dbReference type="NCBI Taxonomy" id="2716264"/>
    <lineage>
        <taxon>Bacteria</taxon>
        <taxon>Bacillati</taxon>
        <taxon>Bacillota</taxon>
        <taxon>Bacilli</taxon>
        <taxon>Bacillales</taxon>
        <taxon>Paenibacillaceae</taxon>
        <taxon>Paenibacillus</taxon>
    </lineage>
</organism>
<dbReference type="EMBL" id="JAAOIW010000013">
    <property type="protein sequence ID" value="NHN33681.1"/>
    <property type="molecule type" value="Genomic_DNA"/>
</dbReference>
<dbReference type="Proteomes" id="UP001165962">
    <property type="component" value="Unassembled WGS sequence"/>
</dbReference>
<gene>
    <name evidence="1" type="ORF">G9U52_28090</name>
</gene>
<evidence type="ECO:0000313" key="2">
    <source>
        <dbReference type="Proteomes" id="UP001165962"/>
    </source>
</evidence>
<keyword evidence="2" id="KW-1185">Reference proteome</keyword>
<accession>A0ABX0JD18</accession>